<gene>
    <name evidence="7" type="ORF">ZRA01_11530</name>
</gene>
<dbReference type="InterPro" id="IPR005538">
    <property type="entry name" value="LrgA/CidA"/>
</dbReference>
<keyword evidence="8" id="KW-1185">Reference proteome</keyword>
<evidence type="ECO:0000256" key="2">
    <source>
        <dbReference type="ARBA" id="ARBA00022475"/>
    </source>
</evidence>
<proteinExistence type="predicted"/>
<protein>
    <submittedName>
        <fullName evidence="7">CidA/LrgA family protein</fullName>
    </submittedName>
</protein>
<comment type="caution">
    <text evidence="7">The sequence shown here is derived from an EMBL/GenBank/DDBJ whole genome shotgun (WGS) entry which is preliminary data.</text>
</comment>
<feature type="transmembrane region" description="Helical" evidence="6">
    <location>
        <begin position="58"/>
        <end position="78"/>
    </location>
</feature>
<dbReference type="Pfam" id="PF03788">
    <property type="entry name" value="LrgA"/>
    <property type="match status" value="1"/>
</dbReference>
<evidence type="ECO:0000313" key="8">
    <source>
        <dbReference type="Proteomes" id="UP000318422"/>
    </source>
</evidence>
<dbReference type="EMBL" id="BJNV01000013">
    <property type="protein sequence ID" value="GEC95080.1"/>
    <property type="molecule type" value="Genomic_DNA"/>
</dbReference>
<evidence type="ECO:0000256" key="3">
    <source>
        <dbReference type="ARBA" id="ARBA00022692"/>
    </source>
</evidence>
<organism evidence="7 8">
    <name type="scientific">Zoogloea ramigera</name>
    <dbReference type="NCBI Taxonomy" id="350"/>
    <lineage>
        <taxon>Bacteria</taxon>
        <taxon>Pseudomonadati</taxon>
        <taxon>Pseudomonadota</taxon>
        <taxon>Betaproteobacteria</taxon>
        <taxon>Rhodocyclales</taxon>
        <taxon>Zoogloeaceae</taxon>
        <taxon>Zoogloea</taxon>
    </lineage>
</organism>
<dbReference type="AlphaFoldDB" id="A0A4Y4CX15"/>
<dbReference type="OrthoDB" id="385012at2"/>
<evidence type="ECO:0000313" key="7">
    <source>
        <dbReference type="EMBL" id="GEC95080.1"/>
    </source>
</evidence>
<feature type="transmembrane region" description="Helical" evidence="6">
    <location>
        <begin position="29"/>
        <end position="46"/>
    </location>
</feature>
<comment type="subcellular location">
    <subcellularLocation>
        <location evidence="1">Cell membrane</location>
        <topology evidence="1">Multi-pass membrane protein</topology>
    </subcellularLocation>
</comment>
<keyword evidence="4 6" id="KW-1133">Transmembrane helix</keyword>
<evidence type="ECO:0000256" key="5">
    <source>
        <dbReference type="ARBA" id="ARBA00023136"/>
    </source>
</evidence>
<sequence>MTAALALLLAFQLAGEALRVALHLPVPGPVIGMALLLVYLILRPEGPSTELRNTAGGLLQNLSLLFVPAGTGVMLHVGRLADEAWPIAIALVASTVLGLLAAGLTLHWLARRPRGAGQ</sequence>
<accession>A0A4Y4CX15</accession>
<keyword evidence="2" id="KW-1003">Cell membrane</keyword>
<dbReference type="PANTHER" id="PTHR33931">
    <property type="entry name" value="HOLIN-LIKE PROTEIN CIDA-RELATED"/>
    <property type="match status" value="1"/>
</dbReference>
<keyword evidence="3 6" id="KW-0812">Transmembrane</keyword>
<dbReference type="RefSeq" id="WP_141350211.1">
    <property type="nucleotide sequence ID" value="NZ_BJNV01000013.1"/>
</dbReference>
<evidence type="ECO:0000256" key="4">
    <source>
        <dbReference type="ARBA" id="ARBA00022989"/>
    </source>
</evidence>
<dbReference type="Proteomes" id="UP000318422">
    <property type="component" value="Unassembled WGS sequence"/>
</dbReference>
<dbReference type="GO" id="GO:0005886">
    <property type="term" value="C:plasma membrane"/>
    <property type="evidence" value="ECO:0007669"/>
    <property type="project" value="UniProtKB-SubCell"/>
</dbReference>
<reference evidence="7 8" key="1">
    <citation type="submission" date="2019-06" db="EMBL/GenBank/DDBJ databases">
        <title>Whole genome shotgun sequence of Zoogloea ramigera NBRC 15342.</title>
        <authorList>
            <person name="Hosoyama A."/>
            <person name="Uohara A."/>
            <person name="Ohji S."/>
            <person name="Ichikawa N."/>
        </authorList>
    </citation>
    <scope>NUCLEOTIDE SEQUENCE [LARGE SCALE GENOMIC DNA]</scope>
    <source>
        <strain evidence="7 8">NBRC 15342</strain>
    </source>
</reference>
<name>A0A4Y4CX15_ZOORA</name>
<dbReference type="PANTHER" id="PTHR33931:SF2">
    <property type="entry name" value="HOLIN-LIKE PROTEIN CIDA"/>
    <property type="match status" value="1"/>
</dbReference>
<evidence type="ECO:0000256" key="6">
    <source>
        <dbReference type="SAM" id="Phobius"/>
    </source>
</evidence>
<feature type="transmembrane region" description="Helical" evidence="6">
    <location>
        <begin position="84"/>
        <end position="110"/>
    </location>
</feature>
<keyword evidence="5 6" id="KW-0472">Membrane</keyword>
<evidence type="ECO:0000256" key="1">
    <source>
        <dbReference type="ARBA" id="ARBA00004651"/>
    </source>
</evidence>